<dbReference type="PROSITE" id="PS00107">
    <property type="entry name" value="PROTEIN_KINASE_ATP"/>
    <property type="match status" value="1"/>
</dbReference>
<gene>
    <name evidence="12" type="ORF">B4U80_01596</name>
</gene>
<dbReference type="Pfam" id="PF00069">
    <property type="entry name" value="Pkinase"/>
    <property type="match status" value="1"/>
</dbReference>
<dbReference type="FunFam" id="1.10.510.10:FF:000571">
    <property type="entry name" value="Maternal embryonic leucine zipper kinase"/>
    <property type="match status" value="1"/>
</dbReference>
<sequence>MMEELRSPFLLHSSVITEPCQDFKMNSDVNLNSEYFENNSSKRRTRRDDHIGSYRLLKTIGKGNFAKVKLAKHLPTGKKVAIKIIDKTQLDDVNLKKLFREVRIMKMLDHPNIVKLYQVMETERRLYLVMEYVSGGEIFEFLSANGRMNENDARAIFRQIVSAVQYCHQKRVVHRDLKAENLLLDEEMNIK</sequence>
<dbReference type="InterPro" id="IPR017441">
    <property type="entry name" value="Protein_kinase_ATP_BS"/>
</dbReference>
<dbReference type="InterPro" id="IPR000719">
    <property type="entry name" value="Prot_kinase_dom"/>
</dbReference>
<evidence type="ECO:0000256" key="2">
    <source>
        <dbReference type="ARBA" id="ARBA00022527"/>
    </source>
</evidence>
<dbReference type="InterPro" id="IPR008271">
    <property type="entry name" value="Ser/Thr_kinase_AS"/>
</dbReference>
<comment type="catalytic activity">
    <reaction evidence="7">
        <text>L-threonyl-[protein] + ATP = O-phospho-L-threonyl-[protein] + ADP + H(+)</text>
        <dbReference type="Rhea" id="RHEA:46608"/>
        <dbReference type="Rhea" id="RHEA-COMP:11060"/>
        <dbReference type="Rhea" id="RHEA-COMP:11605"/>
        <dbReference type="ChEBI" id="CHEBI:15378"/>
        <dbReference type="ChEBI" id="CHEBI:30013"/>
        <dbReference type="ChEBI" id="CHEBI:30616"/>
        <dbReference type="ChEBI" id="CHEBI:61977"/>
        <dbReference type="ChEBI" id="CHEBI:456216"/>
        <dbReference type="EC" id="2.7.11.1"/>
    </reaction>
</comment>
<feature type="binding site" evidence="9">
    <location>
        <position position="83"/>
    </location>
    <ligand>
        <name>ATP</name>
        <dbReference type="ChEBI" id="CHEBI:30616"/>
    </ligand>
</feature>
<dbReference type="GO" id="GO:0005524">
    <property type="term" value="F:ATP binding"/>
    <property type="evidence" value="ECO:0007669"/>
    <property type="project" value="UniProtKB-UniRule"/>
</dbReference>
<dbReference type="GO" id="GO:0000226">
    <property type="term" value="P:microtubule cytoskeleton organization"/>
    <property type="evidence" value="ECO:0007669"/>
    <property type="project" value="TreeGrafter"/>
</dbReference>
<comment type="caution">
    <text evidence="12">The sequence shown here is derived from an EMBL/GenBank/DDBJ whole genome shotgun (WGS) entry which is preliminary data.</text>
</comment>
<protein>
    <recommendedName>
        <fullName evidence="1">non-specific serine/threonine protein kinase</fullName>
        <ecNumber evidence="1">2.7.11.1</ecNumber>
    </recommendedName>
</protein>
<evidence type="ECO:0000256" key="9">
    <source>
        <dbReference type="PROSITE-ProRule" id="PRU10141"/>
    </source>
</evidence>
<evidence type="ECO:0000256" key="5">
    <source>
        <dbReference type="ARBA" id="ARBA00022777"/>
    </source>
</evidence>
<name>A0A443SU89_9ACAR</name>
<dbReference type="SMART" id="SM00220">
    <property type="entry name" value="S_TKc"/>
    <property type="match status" value="1"/>
</dbReference>
<organism evidence="12 13">
    <name type="scientific">Leptotrombidium deliense</name>
    <dbReference type="NCBI Taxonomy" id="299467"/>
    <lineage>
        <taxon>Eukaryota</taxon>
        <taxon>Metazoa</taxon>
        <taxon>Ecdysozoa</taxon>
        <taxon>Arthropoda</taxon>
        <taxon>Chelicerata</taxon>
        <taxon>Arachnida</taxon>
        <taxon>Acari</taxon>
        <taxon>Acariformes</taxon>
        <taxon>Trombidiformes</taxon>
        <taxon>Prostigmata</taxon>
        <taxon>Anystina</taxon>
        <taxon>Parasitengona</taxon>
        <taxon>Trombiculoidea</taxon>
        <taxon>Trombiculidae</taxon>
        <taxon>Leptotrombidium</taxon>
    </lineage>
</organism>
<dbReference type="VEuPathDB" id="VectorBase:LDEU000961"/>
<reference evidence="12 13" key="1">
    <citation type="journal article" date="2018" name="Gigascience">
        <title>Genomes of trombidid mites reveal novel predicted allergens and laterally-transferred genes associated with secondary metabolism.</title>
        <authorList>
            <person name="Dong X."/>
            <person name="Chaisiri K."/>
            <person name="Xia D."/>
            <person name="Armstrong S.D."/>
            <person name="Fang Y."/>
            <person name="Donnelly M.J."/>
            <person name="Kadowaki T."/>
            <person name="McGarry J.W."/>
            <person name="Darby A.C."/>
            <person name="Makepeace B.L."/>
        </authorList>
    </citation>
    <scope>NUCLEOTIDE SEQUENCE [LARGE SCALE GENOMIC DNA]</scope>
    <source>
        <strain evidence="12">UoL-UT</strain>
    </source>
</reference>
<dbReference type="Proteomes" id="UP000288716">
    <property type="component" value="Unassembled WGS sequence"/>
</dbReference>
<evidence type="ECO:0000256" key="7">
    <source>
        <dbReference type="ARBA" id="ARBA00047899"/>
    </source>
</evidence>
<keyword evidence="2 10" id="KW-0723">Serine/threonine-protein kinase</keyword>
<dbReference type="OrthoDB" id="6488637at2759"/>
<evidence type="ECO:0000256" key="3">
    <source>
        <dbReference type="ARBA" id="ARBA00022679"/>
    </source>
</evidence>
<dbReference type="Gene3D" id="1.10.510.10">
    <property type="entry name" value="Transferase(Phosphotransferase) domain 1"/>
    <property type="match status" value="1"/>
</dbReference>
<dbReference type="GO" id="GO:0035556">
    <property type="term" value="P:intracellular signal transduction"/>
    <property type="evidence" value="ECO:0007669"/>
    <property type="project" value="TreeGrafter"/>
</dbReference>
<dbReference type="PROSITE" id="PS00108">
    <property type="entry name" value="PROTEIN_KINASE_ST"/>
    <property type="match status" value="1"/>
</dbReference>
<feature type="non-terminal residue" evidence="12">
    <location>
        <position position="191"/>
    </location>
</feature>
<dbReference type="GO" id="GO:0005737">
    <property type="term" value="C:cytoplasm"/>
    <property type="evidence" value="ECO:0007669"/>
    <property type="project" value="TreeGrafter"/>
</dbReference>
<dbReference type="PROSITE" id="PS50011">
    <property type="entry name" value="PROTEIN_KINASE_DOM"/>
    <property type="match status" value="1"/>
</dbReference>
<proteinExistence type="inferred from homology"/>
<dbReference type="AlphaFoldDB" id="A0A443SU89"/>
<accession>A0A443SU89</accession>
<dbReference type="FunFam" id="3.30.200.20:FF:000003">
    <property type="entry name" value="Non-specific serine/threonine protein kinase"/>
    <property type="match status" value="1"/>
</dbReference>
<keyword evidence="3" id="KW-0808">Transferase</keyword>
<dbReference type="EMBL" id="NCKV01000277">
    <property type="protein sequence ID" value="RWS31077.1"/>
    <property type="molecule type" value="Genomic_DNA"/>
</dbReference>
<dbReference type="STRING" id="299467.A0A443SU89"/>
<feature type="domain" description="Protein kinase" evidence="11">
    <location>
        <begin position="54"/>
        <end position="191"/>
    </location>
</feature>
<evidence type="ECO:0000313" key="12">
    <source>
        <dbReference type="EMBL" id="RWS31077.1"/>
    </source>
</evidence>
<evidence type="ECO:0000256" key="4">
    <source>
        <dbReference type="ARBA" id="ARBA00022741"/>
    </source>
</evidence>
<dbReference type="InterPro" id="IPR011009">
    <property type="entry name" value="Kinase-like_dom_sf"/>
</dbReference>
<dbReference type="SUPFAM" id="SSF56112">
    <property type="entry name" value="Protein kinase-like (PK-like)"/>
    <property type="match status" value="1"/>
</dbReference>
<evidence type="ECO:0000259" key="11">
    <source>
        <dbReference type="PROSITE" id="PS50011"/>
    </source>
</evidence>
<dbReference type="PANTHER" id="PTHR24346:SF82">
    <property type="entry name" value="KP78A-RELATED"/>
    <property type="match status" value="1"/>
</dbReference>
<comment type="similarity">
    <text evidence="10">Belongs to the protein kinase superfamily.</text>
</comment>
<evidence type="ECO:0000313" key="13">
    <source>
        <dbReference type="Proteomes" id="UP000288716"/>
    </source>
</evidence>
<keyword evidence="6 9" id="KW-0067">ATP-binding</keyword>
<comment type="catalytic activity">
    <reaction evidence="8">
        <text>L-seryl-[protein] + ATP = O-phospho-L-seryl-[protein] + ADP + H(+)</text>
        <dbReference type="Rhea" id="RHEA:17989"/>
        <dbReference type="Rhea" id="RHEA-COMP:9863"/>
        <dbReference type="Rhea" id="RHEA-COMP:11604"/>
        <dbReference type="ChEBI" id="CHEBI:15378"/>
        <dbReference type="ChEBI" id="CHEBI:29999"/>
        <dbReference type="ChEBI" id="CHEBI:30616"/>
        <dbReference type="ChEBI" id="CHEBI:83421"/>
        <dbReference type="ChEBI" id="CHEBI:456216"/>
        <dbReference type="EC" id="2.7.11.1"/>
    </reaction>
</comment>
<keyword evidence="13" id="KW-1185">Reference proteome</keyword>
<dbReference type="PANTHER" id="PTHR24346">
    <property type="entry name" value="MAP/MICROTUBULE AFFINITY-REGULATING KINASE"/>
    <property type="match status" value="1"/>
</dbReference>
<evidence type="ECO:0000256" key="6">
    <source>
        <dbReference type="ARBA" id="ARBA00022840"/>
    </source>
</evidence>
<evidence type="ECO:0000256" key="8">
    <source>
        <dbReference type="ARBA" id="ARBA00048679"/>
    </source>
</evidence>
<dbReference type="EC" id="2.7.11.1" evidence="1"/>
<evidence type="ECO:0000256" key="1">
    <source>
        <dbReference type="ARBA" id="ARBA00012513"/>
    </source>
</evidence>
<keyword evidence="4 9" id="KW-0547">Nucleotide-binding</keyword>
<keyword evidence="5 12" id="KW-0418">Kinase</keyword>
<dbReference type="GO" id="GO:0050321">
    <property type="term" value="F:tau-protein kinase activity"/>
    <property type="evidence" value="ECO:0007669"/>
    <property type="project" value="TreeGrafter"/>
</dbReference>
<evidence type="ECO:0000256" key="10">
    <source>
        <dbReference type="RuleBase" id="RU000304"/>
    </source>
</evidence>